<feature type="compositionally biased region" description="Low complexity" evidence="1">
    <location>
        <begin position="1353"/>
        <end position="1362"/>
    </location>
</feature>
<feature type="region of interest" description="Disordered" evidence="1">
    <location>
        <begin position="163"/>
        <end position="183"/>
    </location>
</feature>
<feature type="region of interest" description="Disordered" evidence="1">
    <location>
        <begin position="1133"/>
        <end position="1190"/>
    </location>
</feature>
<evidence type="ECO:0000256" key="1">
    <source>
        <dbReference type="SAM" id="MobiDB-lite"/>
    </source>
</evidence>
<feature type="region of interest" description="Disordered" evidence="1">
    <location>
        <begin position="259"/>
        <end position="298"/>
    </location>
</feature>
<feature type="region of interest" description="Disordered" evidence="1">
    <location>
        <begin position="562"/>
        <end position="592"/>
    </location>
</feature>
<feature type="region of interest" description="Disordered" evidence="1">
    <location>
        <begin position="381"/>
        <end position="416"/>
    </location>
</feature>
<dbReference type="EMBL" id="JAEHOD010000114">
    <property type="protein sequence ID" value="KAG2425606.1"/>
    <property type="molecule type" value="Genomic_DNA"/>
</dbReference>
<feature type="region of interest" description="Disordered" evidence="1">
    <location>
        <begin position="1"/>
        <end position="31"/>
    </location>
</feature>
<feature type="region of interest" description="Disordered" evidence="1">
    <location>
        <begin position="1978"/>
        <end position="2012"/>
    </location>
</feature>
<dbReference type="Proteomes" id="UP000613740">
    <property type="component" value="Unassembled WGS sequence"/>
</dbReference>
<feature type="compositionally biased region" description="Acidic residues" evidence="1">
    <location>
        <begin position="1136"/>
        <end position="1149"/>
    </location>
</feature>
<feature type="compositionally biased region" description="Low complexity" evidence="1">
    <location>
        <begin position="1279"/>
        <end position="1302"/>
    </location>
</feature>
<feature type="compositionally biased region" description="Acidic residues" evidence="1">
    <location>
        <begin position="385"/>
        <end position="412"/>
    </location>
</feature>
<feature type="region of interest" description="Disordered" evidence="1">
    <location>
        <begin position="1353"/>
        <end position="1380"/>
    </location>
</feature>
<feature type="region of interest" description="Disordered" evidence="1">
    <location>
        <begin position="59"/>
        <end position="89"/>
    </location>
</feature>
<feature type="compositionally biased region" description="Low complexity" evidence="1">
    <location>
        <begin position="781"/>
        <end position="798"/>
    </location>
</feature>
<name>A0A835VUE0_9CHLO</name>
<feature type="region of interest" description="Disordered" evidence="1">
    <location>
        <begin position="1759"/>
        <end position="1836"/>
    </location>
</feature>
<feature type="compositionally biased region" description="Acidic residues" evidence="1">
    <location>
        <begin position="1175"/>
        <end position="1185"/>
    </location>
</feature>
<feature type="region of interest" description="Disordered" evidence="1">
    <location>
        <begin position="312"/>
        <end position="331"/>
    </location>
</feature>
<sequence>MPARTQPPVKRLSGLSSPLLPPAAKRQCFGQAPATLQRTGGWERARDQAAGAVPVEAAGQLAGKDSSSLMSAGVEPKTPQRGLQQPQRRLLVPGSRWATAAAAALQQQVTSPSAAADPGSSTSGGAVAEAAVGAAAAGSEPHGWGVPRAAAAVVVKAELAESGEESEAAPSLRHGSNVTAGGSRTGSFCRCEELCAHYGFPGRVTCKRPQSQIRPRGFHVSRRRLGQMFGSERPPPPAPAARFVSSKCWDRLVRVFERPHGEASSQQAEGDTPSVPLQMRLRSRVSTTPPLATERRPLPTETAAGLGAGAATAVPPAAAPGPGERAAAASQQLAAPVQRTCVPLPGAGAAAAPAVAAGCAAEAAAPRGCLLPAAATMQAAFASDPTDEADEELATGTGDEVEDSSEESEPDADSCRGGDFRECKCQALCQHYGRSGAFACIFPSVRRRESNGQWRGFCVSPQRLQQMFGSQPPPPPSGSFFVSDVCFKQMRRAFESPRSKAPLPSRLQPLAAPAAFGPLQPVQPQASDGPALTVLHVTAHVAMAAPLPTAAAEVARVPTVVNGTASGSGVGPRTASVSGAGGGGAGAPASSGLTAPAVAVYRSQWRKAGMSLLGPGDPVILTVNTASREYAEYILPRHRSSASLGARIPADGRRASACCAFALARVWRVLQRAEAGARERSCVAATGSAGPSAGSQTLSRVGAAAATTAAGINEEDVLWVELDPAGWVWLDNTPWEQLREDMGMYQRCQSSRRVVQTPAMQHYADAVEGLLRRHGAAVAAAAATSGGDGQQQQPQRLPTLPPFPGGGFLQAQQGDEPRLGSLPNANAAVVGRGFGLAATKAPAAAAAAFGVSPGAGHRSDSANPPSAGGAQQERKSDGEGREEAAGDGSGSDGGSQQALPVAAGLSAVALGSQAAAATLVPPPLADLHTCALPEDTPGDTVDWVDALAGARCATGEQSHGTAVPAVAGAQQQDAPLQPPPTATDGTLTAAEQTSSPAGRGDGRPAALPLGPSAAVAKQTASAVANAGSPPGVPATPHAARRCVRGSRGLHLNASPLQSDTAAGLRAAAASPAMTAVAAESPAAAAVEAVQAARQQPCAYAAPLRAYATAAAGSAAAPAADAIATAGMPADVRAVEADSEEDSEEDEEGEAQQHEEQAQNSDDPEYSVDSSTGGEGESDGDVASTDEPDRADGHGCDCQAVYHSYGHAGEQLTCTQPWVHRREDGTLRGFHVSRQRLQHMFGCAGCAPPLGSNRFFISNVCFQRMCRTFEKPNGTVMRQASAPGAGAGAGAPASRPSSRSSSRLQEVQLPQAAAGSTDLGVTVLHVTNHMDMAVPPASTTTAAGQRGRVAAAAAAGVDTSAGNGRDGRGERDGGAAPAASQQHVAAPAVAVRALQWHKWGLCKLAAGEAAILTVNTSSAEYKKCIQLHHRPSTTGLGRCKDDGGHRSAIRAFALARVRRVLQSSVEAGSSSKESPDVVAASDMVWVELDPASWVWLDNVPYTQLQLDMGLHMQCQSSRRVVKTPAMQHYADAVQGLLRGQGAAVAAAAATSGGGVGRQPQQLLQTLLPFPDGGYLRSCEVGVTTSSLRAANAGLNNELATAPAAGGGSDIIGLTSPVYTTAAAPLRAPAGGAIVRAGAHSHVTGANEAAGRGASQSNGGFGSSAGAGSSGQLTAAGYFVGSLPAMRTHNTAAAAASLLPLLIAGAAGVRSVQPCQLDGSAPVVSAAQQAGLAVVAAAGAAAARPLTGLGTAARDEPHVSVLTAPPPAQQSAPLLQPQTAVQQSPQQYPQTQYPQPLAPAVEPQQHKPQKGRVSAQQQPPPQQEPQSRHQRGCEESAEELMRDLDRRVSWTAASNHALLQAAAAARRQAEEAAQRLAAAEAQHQRDLQAVREQAAAEVAASAGQRAAAVAAQAAAEREREEAMRQRDAALAQLERERAEMQRQLHAAVMAAAVATHEQVARVDQERAAAQALNNKLRLALAKAQQALPPPPPTWQGQPPMPVPPPPQQQQQPWL</sequence>
<feature type="compositionally biased region" description="Low complexity" evidence="1">
    <location>
        <begin position="1767"/>
        <end position="1797"/>
    </location>
</feature>
<evidence type="ECO:0000313" key="3">
    <source>
        <dbReference type="Proteomes" id="UP000613740"/>
    </source>
</evidence>
<protein>
    <submittedName>
        <fullName evidence="2">Uncharacterized protein</fullName>
    </submittedName>
</protein>
<feature type="region of interest" description="Disordered" evidence="1">
    <location>
        <begin position="966"/>
        <end position="1038"/>
    </location>
</feature>
<evidence type="ECO:0000313" key="2">
    <source>
        <dbReference type="EMBL" id="KAG2425606.1"/>
    </source>
</evidence>
<feature type="compositionally biased region" description="Pro residues" evidence="1">
    <location>
        <begin position="1985"/>
        <end position="2005"/>
    </location>
</feature>
<gene>
    <name evidence="2" type="ORF">HYH02_014980</name>
</gene>
<feature type="compositionally biased region" description="Polar residues" evidence="1">
    <location>
        <begin position="983"/>
        <end position="996"/>
    </location>
</feature>
<feature type="region of interest" description="Disordered" evidence="1">
    <location>
        <begin position="781"/>
        <end position="822"/>
    </location>
</feature>
<feature type="compositionally biased region" description="Polar residues" evidence="1">
    <location>
        <begin position="174"/>
        <end position="183"/>
    </location>
</feature>
<feature type="region of interest" description="Disordered" evidence="1">
    <location>
        <begin position="852"/>
        <end position="897"/>
    </location>
</feature>
<feature type="compositionally biased region" description="Low complexity" evidence="1">
    <location>
        <begin position="1012"/>
        <end position="1026"/>
    </location>
</feature>
<organism evidence="2 3">
    <name type="scientific">Chlamydomonas schloesseri</name>
    <dbReference type="NCBI Taxonomy" id="2026947"/>
    <lineage>
        <taxon>Eukaryota</taxon>
        <taxon>Viridiplantae</taxon>
        <taxon>Chlorophyta</taxon>
        <taxon>core chlorophytes</taxon>
        <taxon>Chlorophyceae</taxon>
        <taxon>CS clade</taxon>
        <taxon>Chlamydomonadales</taxon>
        <taxon>Chlamydomonadaceae</taxon>
        <taxon>Chlamydomonas</taxon>
    </lineage>
</organism>
<feature type="region of interest" description="Disordered" evidence="1">
    <location>
        <begin position="1276"/>
        <end position="1312"/>
    </location>
</feature>
<reference evidence="2" key="1">
    <citation type="journal article" date="2020" name="bioRxiv">
        <title>Comparative genomics of Chlamydomonas.</title>
        <authorList>
            <person name="Craig R.J."/>
            <person name="Hasan A.R."/>
            <person name="Ness R.W."/>
            <person name="Keightley P.D."/>
        </authorList>
    </citation>
    <scope>NUCLEOTIDE SEQUENCE</scope>
    <source>
        <strain evidence="2">CCAP 11/173</strain>
    </source>
</reference>
<keyword evidence="3" id="KW-1185">Reference proteome</keyword>
<proteinExistence type="predicted"/>
<feature type="compositionally biased region" description="Low complexity" evidence="1">
    <location>
        <begin position="79"/>
        <end position="89"/>
    </location>
</feature>
<dbReference type="OrthoDB" id="10688430at2759"/>
<accession>A0A835VUE0</accession>
<comment type="caution">
    <text evidence="2">The sequence shown here is derived from an EMBL/GenBank/DDBJ whole genome shotgun (WGS) entry which is preliminary data.</text>
</comment>
<feature type="compositionally biased region" description="Basic and acidic residues" evidence="1">
    <location>
        <begin position="872"/>
        <end position="884"/>
    </location>
</feature>